<proteinExistence type="predicted"/>
<evidence type="ECO:0000313" key="3">
    <source>
        <dbReference type="Proteomes" id="UP001285908"/>
    </source>
</evidence>
<sequence length="98" mass="10538">TSVTDTRPPPGPGPDNLSRPLERTRETSQLILHLHLFHATIESHSLAELLLMVGQSVTMAPTHLSLDFGITAKPAIVGQQVIRVAIEGNLKELAGGRD</sequence>
<feature type="non-terminal residue" evidence="2">
    <location>
        <position position="1"/>
    </location>
</feature>
<dbReference type="EMBL" id="JAULSX010000009">
    <property type="protein sequence ID" value="KAK3485928.1"/>
    <property type="molecule type" value="Genomic_DNA"/>
</dbReference>
<accession>A0AAJ0HZI5</accession>
<feature type="region of interest" description="Disordered" evidence="1">
    <location>
        <begin position="1"/>
        <end position="23"/>
    </location>
</feature>
<name>A0AAJ0HZI5_9PEZI</name>
<dbReference type="Proteomes" id="UP001285908">
    <property type="component" value="Unassembled WGS sequence"/>
</dbReference>
<organism evidence="2 3">
    <name type="scientific">Neurospora hispaniola</name>
    <dbReference type="NCBI Taxonomy" id="588809"/>
    <lineage>
        <taxon>Eukaryota</taxon>
        <taxon>Fungi</taxon>
        <taxon>Dikarya</taxon>
        <taxon>Ascomycota</taxon>
        <taxon>Pezizomycotina</taxon>
        <taxon>Sordariomycetes</taxon>
        <taxon>Sordariomycetidae</taxon>
        <taxon>Sordariales</taxon>
        <taxon>Sordariaceae</taxon>
        <taxon>Neurospora</taxon>
    </lineage>
</organism>
<evidence type="ECO:0000313" key="2">
    <source>
        <dbReference type="EMBL" id="KAK3485928.1"/>
    </source>
</evidence>
<keyword evidence="3" id="KW-1185">Reference proteome</keyword>
<gene>
    <name evidence="2" type="ORF">B0T23DRAFT_325983</name>
</gene>
<evidence type="ECO:0000256" key="1">
    <source>
        <dbReference type="SAM" id="MobiDB-lite"/>
    </source>
</evidence>
<dbReference type="GeneID" id="87873159"/>
<comment type="caution">
    <text evidence="2">The sequence shown here is derived from an EMBL/GenBank/DDBJ whole genome shotgun (WGS) entry which is preliminary data.</text>
</comment>
<protein>
    <submittedName>
        <fullName evidence="2">Uncharacterized protein</fullName>
    </submittedName>
</protein>
<reference evidence="2 3" key="1">
    <citation type="journal article" date="2023" name="Mol. Phylogenet. Evol.">
        <title>Genome-scale phylogeny and comparative genomics of the fungal order Sordariales.</title>
        <authorList>
            <person name="Hensen N."/>
            <person name="Bonometti L."/>
            <person name="Westerberg I."/>
            <person name="Brannstrom I.O."/>
            <person name="Guillou S."/>
            <person name="Cros-Aarteil S."/>
            <person name="Calhoun S."/>
            <person name="Haridas S."/>
            <person name="Kuo A."/>
            <person name="Mondo S."/>
            <person name="Pangilinan J."/>
            <person name="Riley R."/>
            <person name="LaButti K."/>
            <person name="Andreopoulos B."/>
            <person name="Lipzen A."/>
            <person name="Chen C."/>
            <person name="Yan M."/>
            <person name="Daum C."/>
            <person name="Ng V."/>
            <person name="Clum A."/>
            <person name="Steindorff A."/>
            <person name="Ohm R.A."/>
            <person name="Martin F."/>
            <person name="Silar P."/>
            <person name="Natvig D.O."/>
            <person name="Lalanne C."/>
            <person name="Gautier V."/>
            <person name="Ament-Velasquez S.L."/>
            <person name="Kruys A."/>
            <person name="Hutchinson M.I."/>
            <person name="Powell A.J."/>
            <person name="Barry K."/>
            <person name="Miller A.N."/>
            <person name="Grigoriev I.V."/>
            <person name="Debuchy R."/>
            <person name="Gladieux P."/>
            <person name="Hiltunen Thoren M."/>
            <person name="Johannesson H."/>
        </authorList>
    </citation>
    <scope>NUCLEOTIDE SEQUENCE [LARGE SCALE GENOMIC DNA]</scope>
    <source>
        <strain evidence="2 3">FGSC 10403</strain>
    </source>
</reference>
<dbReference type="AlphaFoldDB" id="A0AAJ0HZI5"/>
<dbReference type="RefSeq" id="XP_062688691.1">
    <property type="nucleotide sequence ID" value="XM_062835537.1"/>
</dbReference>